<accession>A0A9N9Z796</accession>
<evidence type="ECO:0000313" key="1">
    <source>
        <dbReference type="EMBL" id="CAH0050374.1"/>
    </source>
</evidence>
<organism evidence="1 2">
    <name type="scientific">Clonostachys solani</name>
    <dbReference type="NCBI Taxonomy" id="160281"/>
    <lineage>
        <taxon>Eukaryota</taxon>
        <taxon>Fungi</taxon>
        <taxon>Dikarya</taxon>
        <taxon>Ascomycota</taxon>
        <taxon>Pezizomycotina</taxon>
        <taxon>Sordariomycetes</taxon>
        <taxon>Hypocreomycetidae</taxon>
        <taxon>Hypocreales</taxon>
        <taxon>Bionectriaceae</taxon>
        <taxon>Clonostachys</taxon>
    </lineage>
</organism>
<dbReference type="AlphaFoldDB" id="A0A9N9Z796"/>
<reference evidence="2" key="1">
    <citation type="submission" date="2019-06" db="EMBL/GenBank/DDBJ databases">
        <authorList>
            <person name="Broberg M."/>
        </authorList>
    </citation>
    <scope>NUCLEOTIDE SEQUENCE [LARGE SCALE GENOMIC DNA]</scope>
</reference>
<comment type="caution">
    <text evidence="1">The sequence shown here is derived from an EMBL/GenBank/DDBJ whole genome shotgun (WGS) entry which is preliminary data.</text>
</comment>
<gene>
    <name evidence="1" type="ORF">CSOL1703_00002346</name>
</gene>
<name>A0A9N9Z796_9HYPO</name>
<keyword evidence="2" id="KW-1185">Reference proteome</keyword>
<proteinExistence type="predicted"/>
<feature type="non-terminal residue" evidence="1">
    <location>
        <position position="1"/>
    </location>
</feature>
<dbReference type="Proteomes" id="UP000775872">
    <property type="component" value="Unassembled WGS sequence"/>
</dbReference>
<evidence type="ECO:0000313" key="2">
    <source>
        <dbReference type="Proteomes" id="UP000775872"/>
    </source>
</evidence>
<dbReference type="EMBL" id="CABFOC020000035">
    <property type="protein sequence ID" value="CAH0050374.1"/>
    <property type="molecule type" value="Genomic_DNA"/>
</dbReference>
<reference evidence="1 2" key="2">
    <citation type="submission" date="2021-10" db="EMBL/GenBank/DDBJ databases">
        <authorList>
            <person name="Piombo E."/>
        </authorList>
    </citation>
    <scope>NUCLEOTIDE SEQUENCE [LARGE SCALE GENOMIC DNA]</scope>
</reference>
<protein>
    <submittedName>
        <fullName evidence="1">Uncharacterized protein</fullName>
    </submittedName>
</protein>
<sequence length="211" mass="23542">RGVDRKFQMPPPTPPDSRFDIAFDYKQESKLISAFPRGAKAWEGLRARQGQQPSHFVSAEAMKRMGLSAPLNSEHEITWWSQIQTEQAQKVRCTVVPSIPEGIDIAFGTSSDDNRSEVLAATYAQATLTQQAEADDTLNSGLLFRTKTACEIIRCAIHEVVEGDSSLKKPSLMERARVAAEIIRTPMEVLFNKKDSSDGLRRYGNGRNGWE</sequence>
<dbReference type="OrthoDB" id="5146966at2759"/>